<dbReference type="EMBL" id="LDRC01000108">
    <property type="protein sequence ID" value="KTR47251.1"/>
    <property type="molecule type" value="Genomic_DNA"/>
</dbReference>
<reference evidence="2 3" key="1">
    <citation type="journal article" date="2016" name="Front. Microbiol.">
        <title>Genomic Resource of Rice Seed Associated Bacteria.</title>
        <authorList>
            <person name="Midha S."/>
            <person name="Bansal K."/>
            <person name="Sharma S."/>
            <person name="Kumar N."/>
            <person name="Patil P.P."/>
            <person name="Chaudhry V."/>
            <person name="Patil P.B."/>
        </authorList>
    </citation>
    <scope>NUCLEOTIDE SEQUENCE [LARGE SCALE GENOMIC DNA]</scope>
    <source>
        <strain evidence="2 3">NS359</strain>
    </source>
</reference>
<protein>
    <submittedName>
        <fullName evidence="2">Uncharacterized protein</fullName>
    </submittedName>
</protein>
<dbReference type="STRING" id="465820.NS263_11875"/>
<dbReference type="Proteomes" id="UP000072763">
    <property type="component" value="Unassembled WGS sequence"/>
</dbReference>
<keyword evidence="1" id="KW-1133">Transmembrane helix</keyword>
<organism evidence="2 3">
    <name type="scientific">Curtobacterium oceanosedimentum</name>
    <dbReference type="NCBI Taxonomy" id="465820"/>
    <lineage>
        <taxon>Bacteria</taxon>
        <taxon>Bacillati</taxon>
        <taxon>Actinomycetota</taxon>
        <taxon>Actinomycetes</taxon>
        <taxon>Micrococcales</taxon>
        <taxon>Microbacteriaceae</taxon>
        <taxon>Curtobacterium</taxon>
    </lineage>
</organism>
<keyword evidence="1" id="KW-0472">Membrane</keyword>
<comment type="caution">
    <text evidence="2">The sequence shown here is derived from an EMBL/GenBank/DDBJ whole genome shotgun (WGS) entry which is preliminary data.</text>
</comment>
<dbReference type="PATRIC" id="fig|465820.4.peg.222"/>
<dbReference type="AlphaFoldDB" id="A0A147DMM4"/>
<evidence type="ECO:0000256" key="1">
    <source>
        <dbReference type="SAM" id="Phobius"/>
    </source>
</evidence>
<name>A0A147DMM4_9MICO</name>
<sequence length="76" mass="7524">MTVTITAAGVHTGPRTARDAVSSAARRRAAGAGADPVFSEVREARRLHGLQVAAVTTGLVSVTVAASAAIVLGLSA</sequence>
<gene>
    <name evidence="2" type="ORF">NS359_15260</name>
</gene>
<keyword evidence="1" id="KW-0812">Transmembrane</keyword>
<accession>A0A147DMM4</accession>
<feature type="transmembrane region" description="Helical" evidence="1">
    <location>
        <begin position="52"/>
        <end position="74"/>
    </location>
</feature>
<evidence type="ECO:0000313" key="2">
    <source>
        <dbReference type="EMBL" id="KTR47251.1"/>
    </source>
</evidence>
<proteinExistence type="predicted"/>
<evidence type="ECO:0000313" key="3">
    <source>
        <dbReference type="Proteomes" id="UP000072763"/>
    </source>
</evidence>